<keyword evidence="5" id="KW-1185">Reference proteome</keyword>
<protein>
    <submittedName>
        <fullName evidence="4">BamA/TamA family outer membrane protein</fullName>
    </submittedName>
</protein>
<dbReference type="Proteomes" id="UP000605676">
    <property type="component" value="Unassembled WGS sequence"/>
</dbReference>
<gene>
    <name evidence="4" type="ORF">JIV24_13560</name>
</gene>
<reference evidence="4 5" key="1">
    <citation type="submission" date="2021-01" db="EMBL/GenBank/DDBJ databases">
        <title>Carboxyliciviraga sp.nov., isolated from coastal sediments.</title>
        <authorList>
            <person name="Lu D."/>
            <person name="Zhang T."/>
        </authorList>
    </citation>
    <scope>NUCLEOTIDE SEQUENCE [LARGE SCALE GENOMIC DNA]</scope>
    <source>
        <strain evidence="4 5">N1Y132</strain>
    </source>
</reference>
<dbReference type="EMBL" id="JAENRR010000032">
    <property type="protein sequence ID" value="MBK3518365.1"/>
    <property type="molecule type" value="Genomic_DNA"/>
</dbReference>
<comment type="caution">
    <text evidence="4">The sequence shown here is derived from an EMBL/GenBank/DDBJ whole genome shotgun (WGS) entry which is preliminary data.</text>
</comment>
<dbReference type="Gene3D" id="2.40.160.50">
    <property type="entry name" value="membrane protein fhac: a member of the omp85/tpsb transporter family"/>
    <property type="match status" value="1"/>
</dbReference>
<proteinExistence type="predicted"/>
<evidence type="ECO:0000313" key="5">
    <source>
        <dbReference type="Proteomes" id="UP000605676"/>
    </source>
</evidence>
<evidence type="ECO:0000256" key="2">
    <source>
        <dbReference type="ARBA" id="ARBA00023136"/>
    </source>
</evidence>
<evidence type="ECO:0000259" key="3">
    <source>
        <dbReference type="Pfam" id="PF01103"/>
    </source>
</evidence>
<organism evidence="4 5">
    <name type="scientific">Carboxylicivirga marina</name>
    <dbReference type="NCBI Taxonomy" id="2800988"/>
    <lineage>
        <taxon>Bacteria</taxon>
        <taxon>Pseudomonadati</taxon>
        <taxon>Bacteroidota</taxon>
        <taxon>Bacteroidia</taxon>
        <taxon>Marinilabiliales</taxon>
        <taxon>Marinilabiliaceae</taxon>
        <taxon>Carboxylicivirga</taxon>
    </lineage>
</organism>
<dbReference type="RefSeq" id="WP_200465593.1">
    <property type="nucleotide sequence ID" value="NZ_JAENRR010000032.1"/>
</dbReference>
<evidence type="ECO:0000256" key="1">
    <source>
        <dbReference type="ARBA" id="ARBA00004370"/>
    </source>
</evidence>
<name>A0ABS1HL20_9BACT</name>
<feature type="domain" description="Bacterial surface antigen (D15)" evidence="3">
    <location>
        <begin position="184"/>
        <end position="257"/>
    </location>
</feature>
<accession>A0ABS1HL20</accession>
<sequence length="369" mass="40980">MKKILLIVMCSIISILTHSQKKTSTFRDTIDNAIDLSKFLTEKKGVLPIPTIITEPAVGLGAGLAIGYFHGSILETGNIPDITVAFGGFTDNGTWFGGMAHKGYWKQDRIRYTGLLAKSYINIDYYGPNNVLDDPIEMNLDTWIFLQQIKFRFKQSDFFVGARYFLYDGINTLELPIDLPEYTGSEFSSTLSEVSLMVDYDTRDNVFSPSKGFYAHVAGTYSDEWLGGPDLYGRLKGVLLGFGELSEKATVGVRIETLYASENTPFWAIPSITMRGVPAAKFQGNNVNVLEAQLNYKLNYRWEMVGFTGIGTTAPVGDGWLETSQSVRTVGAGVRYMMARVFGLNAGMDLAWSADDFGFYFVVGHAWAR</sequence>
<dbReference type="Pfam" id="PF01103">
    <property type="entry name" value="Omp85"/>
    <property type="match status" value="1"/>
</dbReference>
<comment type="subcellular location">
    <subcellularLocation>
        <location evidence="1">Membrane</location>
    </subcellularLocation>
</comment>
<keyword evidence="2" id="KW-0472">Membrane</keyword>
<evidence type="ECO:0000313" key="4">
    <source>
        <dbReference type="EMBL" id="MBK3518365.1"/>
    </source>
</evidence>
<dbReference type="InterPro" id="IPR000184">
    <property type="entry name" value="Bac_surfAg_D15"/>
</dbReference>